<evidence type="ECO:0000256" key="3">
    <source>
        <dbReference type="ARBA" id="ARBA00022692"/>
    </source>
</evidence>
<feature type="transmembrane region" description="Helical" evidence="6">
    <location>
        <begin position="412"/>
        <end position="434"/>
    </location>
</feature>
<keyword evidence="3 6" id="KW-0812">Transmembrane</keyword>
<sequence length="476" mass="50728">MKHGIFHAERTSGPRDKFSHGTTIILLSACILLPMISESMLVAALPGIELEFSTQGIIGAWILPVVLLLGASLCPFLGTLGDNLGRKKVLSIGLAFYVAGVLLSGFSWNIWSLLLFRAMQGIGIAASPIAFAIVSEHFPPERVSTGIGILAGCYGAGTLLGIFFGSIVTGILGWRWTYYILIPVVILHLVLVNLKIPSSPGTPGRKSDWAGAFLLLAAIFFLMTAVTLCYGGEFEPVPVAVSVALSVIAGVLFVYCEKKSAFPSIDLRMLKKRKVAIIAAMALLLNMTTFLYVQVFPFIIQSPAGLMLGELFVGCIMVPGSIADMIMSTSAGVWVRRKGHKPVFYLGGILIIIAPLVYFLLPLSVITLAAVYTIFCAGMGMISTAYLILMIGTVPPDRTAGATGLLNSYTNIGGMIGPIITGIFLATFSIKTVTNGVSWQTPTAEAFFYTFATGTAAALVIMMLIIAINNGRKVQL</sequence>
<evidence type="ECO:0000256" key="4">
    <source>
        <dbReference type="ARBA" id="ARBA00022989"/>
    </source>
</evidence>
<feature type="transmembrane region" description="Helical" evidence="6">
    <location>
        <begin position="237"/>
        <end position="255"/>
    </location>
</feature>
<evidence type="ECO:0000313" key="8">
    <source>
        <dbReference type="EMBL" id="ADN34915.1"/>
    </source>
</evidence>
<dbReference type="InterPro" id="IPR001958">
    <property type="entry name" value="Tet-R_TetA/multi-R_MdtG-like"/>
</dbReference>
<evidence type="ECO:0000256" key="1">
    <source>
        <dbReference type="ARBA" id="ARBA00004141"/>
    </source>
</evidence>
<keyword evidence="2" id="KW-0813">Transport</keyword>
<dbReference type="InterPro" id="IPR011701">
    <property type="entry name" value="MFS"/>
</dbReference>
<comment type="subcellular location">
    <subcellularLocation>
        <location evidence="1">Membrane</location>
        <topology evidence="1">Multi-pass membrane protein</topology>
    </subcellularLocation>
</comment>
<keyword evidence="9" id="KW-1185">Reference proteome</keyword>
<feature type="transmembrane region" description="Helical" evidence="6">
    <location>
        <begin position="209"/>
        <end position="231"/>
    </location>
</feature>
<proteinExistence type="predicted"/>
<dbReference type="AlphaFoldDB" id="E1RE24"/>
<dbReference type="PANTHER" id="PTHR42718">
    <property type="entry name" value="MAJOR FACILITATOR SUPERFAMILY MULTIDRUG TRANSPORTER MFSC"/>
    <property type="match status" value="1"/>
</dbReference>
<dbReference type="Gene3D" id="1.20.1250.20">
    <property type="entry name" value="MFS general substrate transporter like domains"/>
    <property type="match status" value="1"/>
</dbReference>
<feature type="transmembrane region" description="Helical" evidence="6">
    <location>
        <begin position="57"/>
        <end position="77"/>
    </location>
</feature>
<dbReference type="GO" id="GO:0022857">
    <property type="term" value="F:transmembrane transporter activity"/>
    <property type="evidence" value="ECO:0007669"/>
    <property type="project" value="InterPro"/>
</dbReference>
<evidence type="ECO:0000313" key="9">
    <source>
        <dbReference type="Proteomes" id="UP000006565"/>
    </source>
</evidence>
<dbReference type="GeneID" id="9742577"/>
<dbReference type="InterPro" id="IPR020846">
    <property type="entry name" value="MFS_dom"/>
</dbReference>
<dbReference type="STRING" id="679926.Mpet_0137"/>
<dbReference type="eggNOG" id="arCOG00144">
    <property type="taxonomic scope" value="Archaea"/>
</dbReference>
<dbReference type="CDD" id="cd17504">
    <property type="entry name" value="MFS_MMR_MDR_like"/>
    <property type="match status" value="1"/>
</dbReference>
<dbReference type="PROSITE" id="PS50850">
    <property type="entry name" value="MFS"/>
    <property type="match status" value="1"/>
</dbReference>
<dbReference type="SUPFAM" id="SSF103473">
    <property type="entry name" value="MFS general substrate transporter"/>
    <property type="match status" value="1"/>
</dbReference>
<dbReference type="InterPro" id="IPR036259">
    <property type="entry name" value="MFS_trans_sf"/>
</dbReference>
<dbReference type="PROSITE" id="PS51257">
    <property type="entry name" value="PROKAR_LIPOPROTEIN"/>
    <property type="match status" value="1"/>
</dbReference>
<dbReference type="EMBL" id="CP002117">
    <property type="protein sequence ID" value="ADN34915.1"/>
    <property type="molecule type" value="Genomic_DNA"/>
</dbReference>
<dbReference type="KEGG" id="mpi:Mpet_0137"/>
<dbReference type="Proteomes" id="UP000006565">
    <property type="component" value="Chromosome"/>
</dbReference>
<dbReference type="PANTHER" id="PTHR42718:SF9">
    <property type="entry name" value="MAJOR FACILITATOR SUPERFAMILY MULTIDRUG TRANSPORTER MFSC"/>
    <property type="match status" value="1"/>
</dbReference>
<dbReference type="OrthoDB" id="117970at2157"/>
<keyword evidence="5 6" id="KW-0472">Membrane</keyword>
<protein>
    <submittedName>
        <fullName evidence="8">Major facilitator superfamily MFS_1</fullName>
    </submittedName>
</protein>
<keyword evidence="4 6" id="KW-1133">Transmembrane helix</keyword>
<feature type="transmembrane region" description="Helical" evidence="6">
    <location>
        <begin position="367"/>
        <end position="391"/>
    </location>
</feature>
<name>E1RE24_METP4</name>
<feature type="domain" description="Major facilitator superfamily (MFS) profile" evidence="7">
    <location>
        <begin position="23"/>
        <end position="470"/>
    </location>
</feature>
<feature type="transmembrane region" description="Helical" evidence="6">
    <location>
        <begin position="275"/>
        <end position="299"/>
    </location>
</feature>
<dbReference type="Gene3D" id="1.20.1720.10">
    <property type="entry name" value="Multidrug resistance protein D"/>
    <property type="match status" value="1"/>
</dbReference>
<feature type="transmembrane region" description="Helical" evidence="6">
    <location>
        <begin position="114"/>
        <end position="134"/>
    </location>
</feature>
<gene>
    <name evidence="8" type="ordered locus">Mpet_0137</name>
</gene>
<feature type="transmembrane region" description="Helical" evidence="6">
    <location>
        <begin position="311"/>
        <end position="335"/>
    </location>
</feature>
<dbReference type="Pfam" id="PF07690">
    <property type="entry name" value="MFS_1"/>
    <property type="match status" value="1"/>
</dbReference>
<evidence type="ECO:0000256" key="5">
    <source>
        <dbReference type="ARBA" id="ARBA00023136"/>
    </source>
</evidence>
<dbReference type="RefSeq" id="WP_013328094.1">
    <property type="nucleotide sequence ID" value="NC_014507.1"/>
</dbReference>
<dbReference type="GO" id="GO:0016020">
    <property type="term" value="C:membrane"/>
    <property type="evidence" value="ECO:0007669"/>
    <property type="project" value="UniProtKB-SubCell"/>
</dbReference>
<feature type="transmembrane region" description="Helical" evidence="6">
    <location>
        <begin position="342"/>
        <end position="361"/>
    </location>
</feature>
<organism evidence="8 9">
    <name type="scientific">Methanolacinia petrolearia (strain DSM 11571 / OCM 486 / SEBR 4847)</name>
    <name type="common">Methanoplanus petrolearius</name>
    <dbReference type="NCBI Taxonomy" id="679926"/>
    <lineage>
        <taxon>Archaea</taxon>
        <taxon>Methanobacteriati</taxon>
        <taxon>Methanobacteriota</taxon>
        <taxon>Stenosarchaea group</taxon>
        <taxon>Methanomicrobia</taxon>
        <taxon>Methanomicrobiales</taxon>
        <taxon>Methanomicrobiaceae</taxon>
        <taxon>Methanolacinia</taxon>
    </lineage>
</organism>
<accession>E1RE24</accession>
<dbReference type="HOGENOM" id="CLU_000960_2_5_2"/>
<reference evidence="8 9" key="1">
    <citation type="journal article" date="2010" name="Stand. Genomic Sci.">
        <title>Complete genome sequence of Methanoplanus petrolearius type strain (SEBR 4847).</title>
        <authorList>
            <person name="Brambilla E."/>
            <person name="Djao O.D."/>
            <person name="Daligault H."/>
            <person name="Lapidus A."/>
            <person name="Lucas S."/>
            <person name="Hammon N."/>
            <person name="Nolan M."/>
            <person name="Tice H."/>
            <person name="Cheng J.F."/>
            <person name="Han C."/>
            <person name="Tapia R."/>
            <person name="Goodwin L."/>
            <person name="Pitluck S."/>
            <person name="Liolios K."/>
            <person name="Ivanova N."/>
            <person name="Mavromatis K."/>
            <person name="Mikhailova N."/>
            <person name="Pati A."/>
            <person name="Chen A."/>
            <person name="Palaniappan K."/>
            <person name="Land M."/>
            <person name="Hauser L."/>
            <person name="Chang Y.J."/>
            <person name="Jeffries C.D."/>
            <person name="Rohde M."/>
            <person name="Spring S."/>
            <person name="Sikorski J."/>
            <person name="Goker M."/>
            <person name="Woyke T."/>
            <person name="Bristow J."/>
            <person name="Eisen J.A."/>
            <person name="Markowitz V."/>
            <person name="Hugenholtz P."/>
            <person name="Kyrpides N.C."/>
            <person name="Klenk H.P."/>
        </authorList>
    </citation>
    <scope>NUCLEOTIDE SEQUENCE [LARGE SCALE GENOMIC DNA]</scope>
    <source>
        <strain evidence="9">DSM 11571 / OCM 486 / SEBR 4847</strain>
    </source>
</reference>
<feature type="transmembrane region" description="Helical" evidence="6">
    <location>
        <begin position="178"/>
        <end position="197"/>
    </location>
</feature>
<dbReference type="PRINTS" id="PR01035">
    <property type="entry name" value="TCRTETA"/>
</dbReference>
<feature type="transmembrane region" description="Helical" evidence="6">
    <location>
        <begin position="21"/>
        <end position="45"/>
    </location>
</feature>
<feature type="transmembrane region" description="Helical" evidence="6">
    <location>
        <begin position="146"/>
        <end position="172"/>
    </location>
</feature>
<feature type="transmembrane region" description="Helical" evidence="6">
    <location>
        <begin position="89"/>
        <end position="108"/>
    </location>
</feature>
<evidence type="ECO:0000256" key="2">
    <source>
        <dbReference type="ARBA" id="ARBA00022448"/>
    </source>
</evidence>
<feature type="transmembrane region" description="Helical" evidence="6">
    <location>
        <begin position="446"/>
        <end position="468"/>
    </location>
</feature>
<evidence type="ECO:0000259" key="7">
    <source>
        <dbReference type="PROSITE" id="PS50850"/>
    </source>
</evidence>
<evidence type="ECO:0000256" key="6">
    <source>
        <dbReference type="SAM" id="Phobius"/>
    </source>
</evidence>